<evidence type="ECO:0000313" key="4">
    <source>
        <dbReference type="Proteomes" id="UP000064967"/>
    </source>
</evidence>
<dbReference type="PROSITE" id="PS50110">
    <property type="entry name" value="RESPONSE_REGULATORY"/>
    <property type="match status" value="1"/>
</dbReference>
<dbReference type="GO" id="GO:0000160">
    <property type="term" value="P:phosphorelay signal transduction system"/>
    <property type="evidence" value="ECO:0007669"/>
    <property type="project" value="InterPro"/>
</dbReference>
<evidence type="ECO:0000259" key="2">
    <source>
        <dbReference type="PROSITE" id="PS50110"/>
    </source>
</evidence>
<sequence length="302" mass="32170">MAAAVRASHEGQTVTRPREVVATERLLKRALGPVAREMRARRLDLVCEVLPTVGDYVLGETRWLVEIVAGAARSAAAQATCGEVVIRLARQCAGFDASDIVLLTVVVRTATSIEETLHLELALPACADEDDELLALSNGARMLLVTPSAQGARIHSNAMTRFGIESATACDGADARDRLREANRSGKSFDVVVIDERLEGEVLPLVQAIRTDPSLGRAKSVVTSAGAPEEAVSTLAKAGAATMEKPVLPSELREAVVALRHDCRVDRRKGTVDASKIAAALLPPPQRVTSKSGTYRVALRKV</sequence>
<keyword evidence="1" id="KW-0597">Phosphoprotein</keyword>
<dbReference type="SMART" id="SM00448">
    <property type="entry name" value="REC"/>
    <property type="match status" value="1"/>
</dbReference>
<name>A0A0K1PMW8_9BACT</name>
<reference evidence="3 4" key="1">
    <citation type="submission" date="2015-08" db="EMBL/GenBank/DDBJ databases">
        <authorList>
            <person name="Babu N.S."/>
            <person name="Beckwith C.J."/>
            <person name="Beseler K.G."/>
            <person name="Brison A."/>
            <person name="Carone J.V."/>
            <person name="Caskin T.P."/>
            <person name="Diamond M."/>
            <person name="Durham M.E."/>
            <person name="Foxe J.M."/>
            <person name="Go M."/>
            <person name="Henderson B.A."/>
            <person name="Jones I.B."/>
            <person name="McGettigan J.A."/>
            <person name="Micheletti S.J."/>
            <person name="Nasrallah M.E."/>
            <person name="Ortiz D."/>
            <person name="Piller C.R."/>
            <person name="Privatt S.R."/>
            <person name="Schneider S.L."/>
            <person name="Sharp S."/>
            <person name="Smith T.C."/>
            <person name="Stanton J.D."/>
            <person name="Ullery H.E."/>
            <person name="Wilson R.J."/>
            <person name="Serrano M.G."/>
            <person name="Buck G."/>
            <person name="Lee V."/>
            <person name="Wang Y."/>
            <person name="Carvalho R."/>
            <person name="Voegtly L."/>
            <person name="Shi R."/>
            <person name="Duckworth R."/>
            <person name="Johnson A."/>
            <person name="Loviza R."/>
            <person name="Walstead R."/>
            <person name="Shah Z."/>
            <person name="Kiflezghi M."/>
            <person name="Wade K."/>
            <person name="Ball S.L."/>
            <person name="Bradley K.W."/>
            <person name="Asai D.J."/>
            <person name="Bowman C.A."/>
            <person name="Russell D.A."/>
            <person name="Pope W.H."/>
            <person name="Jacobs-Sera D."/>
            <person name="Hendrix R.W."/>
            <person name="Hatfull G.F."/>
        </authorList>
    </citation>
    <scope>NUCLEOTIDE SEQUENCE [LARGE SCALE GENOMIC DNA]</scope>
    <source>
        <strain evidence="3 4">DSM 27648</strain>
    </source>
</reference>
<dbReference type="KEGG" id="llu:AKJ09_01395"/>
<dbReference type="AlphaFoldDB" id="A0A0K1PMW8"/>
<accession>A0A0K1PMW8</accession>
<dbReference type="Proteomes" id="UP000064967">
    <property type="component" value="Chromosome"/>
</dbReference>
<gene>
    <name evidence="3" type="ORF">AKJ09_01395</name>
</gene>
<evidence type="ECO:0000256" key="1">
    <source>
        <dbReference type="PROSITE-ProRule" id="PRU00169"/>
    </source>
</evidence>
<dbReference type="InterPro" id="IPR001789">
    <property type="entry name" value="Sig_transdc_resp-reg_receiver"/>
</dbReference>
<protein>
    <recommendedName>
        <fullName evidence="2">Response regulatory domain-containing protein</fullName>
    </recommendedName>
</protein>
<dbReference type="EMBL" id="CP012333">
    <property type="protein sequence ID" value="AKU94731.1"/>
    <property type="molecule type" value="Genomic_DNA"/>
</dbReference>
<dbReference type="STRING" id="1391654.AKJ09_01395"/>
<dbReference type="InterPro" id="IPR011006">
    <property type="entry name" value="CheY-like_superfamily"/>
</dbReference>
<keyword evidence="4" id="KW-1185">Reference proteome</keyword>
<feature type="domain" description="Response regulatory" evidence="2">
    <location>
        <begin position="141"/>
        <end position="260"/>
    </location>
</feature>
<feature type="modified residue" description="4-aspartylphosphate" evidence="1">
    <location>
        <position position="195"/>
    </location>
</feature>
<dbReference type="Gene3D" id="3.40.50.2300">
    <property type="match status" value="1"/>
</dbReference>
<proteinExistence type="predicted"/>
<dbReference type="SUPFAM" id="SSF52172">
    <property type="entry name" value="CheY-like"/>
    <property type="match status" value="1"/>
</dbReference>
<evidence type="ECO:0000313" key="3">
    <source>
        <dbReference type="EMBL" id="AKU94731.1"/>
    </source>
</evidence>
<organism evidence="3 4">
    <name type="scientific">Labilithrix luteola</name>
    <dbReference type="NCBI Taxonomy" id="1391654"/>
    <lineage>
        <taxon>Bacteria</taxon>
        <taxon>Pseudomonadati</taxon>
        <taxon>Myxococcota</taxon>
        <taxon>Polyangia</taxon>
        <taxon>Polyangiales</taxon>
        <taxon>Labilitrichaceae</taxon>
        <taxon>Labilithrix</taxon>
    </lineage>
</organism>